<accession>A0A448WKN9</accession>
<evidence type="ECO:0000313" key="3">
    <source>
        <dbReference type="Proteomes" id="UP000784294"/>
    </source>
</evidence>
<dbReference type="Proteomes" id="UP000784294">
    <property type="component" value="Unassembled WGS sequence"/>
</dbReference>
<keyword evidence="1" id="KW-1133">Transmembrane helix</keyword>
<dbReference type="AlphaFoldDB" id="A0A448WKN9"/>
<feature type="transmembrane region" description="Helical" evidence="1">
    <location>
        <begin position="12"/>
        <end position="37"/>
    </location>
</feature>
<sequence length="168" mass="19532">MLKFITLRSSILSTVIFLFASFQGICGFVLPVCDAFATNIPQWMSLDHKYYREAIYGTNEPLSDKASLICKLLGCMVFFMAQYIGAIIGLAYLQVLIFLLEFRQEMVKEEIHQHQAYYMYELKRINMEKQLQQQQQVVLPQESNLTSYAALDRISEKDESQLIEESEF</sequence>
<comment type="caution">
    <text evidence="2">The sequence shown here is derived from an EMBL/GenBank/DDBJ whole genome shotgun (WGS) entry which is preliminary data.</text>
</comment>
<dbReference type="EMBL" id="CAAALY010019403">
    <property type="protein sequence ID" value="VEL13927.1"/>
    <property type="molecule type" value="Genomic_DNA"/>
</dbReference>
<keyword evidence="3" id="KW-1185">Reference proteome</keyword>
<keyword evidence="1" id="KW-0812">Transmembrane</keyword>
<keyword evidence="1" id="KW-0472">Membrane</keyword>
<reference evidence="2" key="1">
    <citation type="submission" date="2018-11" db="EMBL/GenBank/DDBJ databases">
        <authorList>
            <consortium name="Pathogen Informatics"/>
        </authorList>
    </citation>
    <scope>NUCLEOTIDE SEQUENCE</scope>
</reference>
<feature type="transmembrane region" description="Helical" evidence="1">
    <location>
        <begin position="77"/>
        <end position="100"/>
    </location>
</feature>
<name>A0A448WKN9_9PLAT</name>
<gene>
    <name evidence="2" type="ORF">PXEA_LOCUS7367</name>
</gene>
<protein>
    <submittedName>
        <fullName evidence="2">Uncharacterized protein</fullName>
    </submittedName>
</protein>
<organism evidence="2 3">
    <name type="scientific">Protopolystoma xenopodis</name>
    <dbReference type="NCBI Taxonomy" id="117903"/>
    <lineage>
        <taxon>Eukaryota</taxon>
        <taxon>Metazoa</taxon>
        <taxon>Spiralia</taxon>
        <taxon>Lophotrochozoa</taxon>
        <taxon>Platyhelminthes</taxon>
        <taxon>Monogenea</taxon>
        <taxon>Polyopisthocotylea</taxon>
        <taxon>Polystomatidea</taxon>
        <taxon>Polystomatidae</taxon>
        <taxon>Protopolystoma</taxon>
    </lineage>
</organism>
<evidence type="ECO:0000313" key="2">
    <source>
        <dbReference type="EMBL" id="VEL13927.1"/>
    </source>
</evidence>
<proteinExistence type="predicted"/>
<evidence type="ECO:0000256" key="1">
    <source>
        <dbReference type="SAM" id="Phobius"/>
    </source>
</evidence>